<comment type="caution">
    <text evidence="4">The sequence shown here is derived from an EMBL/GenBank/DDBJ whole genome shotgun (WGS) entry which is preliminary data.</text>
</comment>
<dbReference type="InterPro" id="IPR008254">
    <property type="entry name" value="Flavodoxin/NO_synth"/>
</dbReference>
<keyword evidence="2" id="KW-0288">FMN</keyword>
<evidence type="ECO:0000256" key="1">
    <source>
        <dbReference type="ARBA" id="ARBA00022630"/>
    </source>
</evidence>
<dbReference type="EMBL" id="NHMP01000004">
    <property type="protein sequence ID" value="OXE47658.1"/>
    <property type="molecule type" value="Genomic_DNA"/>
</dbReference>
<dbReference type="GO" id="GO:0010181">
    <property type="term" value="F:FMN binding"/>
    <property type="evidence" value="ECO:0007669"/>
    <property type="project" value="InterPro"/>
</dbReference>
<dbReference type="Gene3D" id="3.40.50.360">
    <property type="match status" value="1"/>
</dbReference>
<reference evidence="5" key="1">
    <citation type="submission" date="2017-05" db="EMBL/GenBank/DDBJ databases">
        <title>Improved OligoMM genomes.</title>
        <authorList>
            <person name="Garzetti D."/>
        </authorList>
    </citation>
    <scope>NUCLEOTIDE SEQUENCE [LARGE SCALE GENOMIC DNA]</scope>
    <source>
        <strain evidence="5">YL45</strain>
    </source>
</reference>
<organism evidence="4 5">
    <name type="scientific">Turicimonas muris</name>
    <dbReference type="NCBI Taxonomy" id="1796652"/>
    <lineage>
        <taxon>Bacteria</taxon>
        <taxon>Pseudomonadati</taxon>
        <taxon>Pseudomonadota</taxon>
        <taxon>Betaproteobacteria</taxon>
        <taxon>Burkholderiales</taxon>
        <taxon>Sutterellaceae</taxon>
        <taxon>Turicimonas</taxon>
    </lineage>
</organism>
<evidence type="ECO:0000313" key="5">
    <source>
        <dbReference type="Proteomes" id="UP000214610"/>
    </source>
</evidence>
<dbReference type="SUPFAM" id="SSF52218">
    <property type="entry name" value="Flavoproteins"/>
    <property type="match status" value="1"/>
</dbReference>
<feature type="domain" description="Flavodoxin-like" evidence="3">
    <location>
        <begin position="4"/>
        <end position="154"/>
    </location>
</feature>
<keyword evidence="5" id="KW-1185">Reference proteome</keyword>
<name>A0A227KIA4_9BURK</name>
<dbReference type="RefSeq" id="WP_066595096.1">
    <property type="nucleotide sequence ID" value="NZ_CAJTBZ010000002.1"/>
</dbReference>
<dbReference type="InterPro" id="IPR029039">
    <property type="entry name" value="Flavoprotein-like_sf"/>
</dbReference>
<accession>A0A227KIA4</accession>
<evidence type="ECO:0000313" key="4">
    <source>
        <dbReference type="EMBL" id="OXE47658.1"/>
    </source>
</evidence>
<keyword evidence="1" id="KW-0285">Flavoprotein</keyword>
<dbReference type="Pfam" id="PF12641">
    <property type="entry name" value="Flavodoxin_3"/>
    <property type="match status" value="1"/>
</dbReference>
<protein>
    <submittedName>
        <fullName evidence="4">Flavodoxin</fullName>
    </submittedName>
</protein>
<evidence type="ECO:0000256" key="2">
    <source>
        <dbReference type="ARBA" id="ARBA00022643"/>
    </source>
</evidence>
<sequence length="165" mass="18719">MKVLVAYSSITGNTEKIGKTIAEAIPNSECVKLPTDKKAEDYDLVFCGFWCDKGVPDNNWKQFYESTGTVPVAVFGTLGGDPHNEGGMRFLQKVKNEIHKSSLLDLRLWQGKVDPKIIEIMTRMSGKPMTEERRLRLEEANKHPDSKDLREAAQWAFEIFKSRQA</sequence>
<proteinExistence type="predicted"/>
<dbReference type="Proteomes" id="UP000214610">
    <property type="component" value="Unassembled WGS sequence"/>
</dbReference>
<gene>
    <name evidence="4" type="ORF">ADH67_07685</name>
</gene>
<dbReference type="AlphaFoldDB" id="A0A227KIA4"/>
<dbReference type="GeneID" id="78362681"/>
<evidence type="ECO:0000259" key="3">
    <source>
        <dbReference type="Pfam" id="PF12641"/>
    </source>
</evidence>